<dbReference type="EMBL" id="MU854328">
    <property type="protein sequence ID" value="KAK4043350.1"/>
    <property type="molecule type" value="Genomic_DNA"/>
</dbReference>
<dbReference type="PANTHER" id="PTHR24148:SF82">
    <property type="entry name" value="HETEROKARYON INCOMPATIBILITY DOMAIN-CONTAINING PROTEIN"/>
    <property type="match status" value="1"/>
</dbReference>
<organism evidence="3 4">
    <name type="scientific">Parachaetomium inaequale</name>
    <dbReference type="NCBI Taxonomy" id="2588326"/>
    <lineage>
        <taxon>Eukaryota</taxon>
        <taxon>Fungi</taxon>
        <taxon>Dikarya</taxon>
        <taxon>Ascomycota</taxon>
        <taxon>Pezizomycotina</taxon>
        <taxon>Sordariomycetes</taxon>
        <taxon>Sordariomycetidae</taxon>
        <taxon>Sordariales</taxon>
        <taxon>Chaetomiaceae</taxon>
        <taxon>Parachaetomium</taxon>
    </lineage>
</organism>
<dbReference type="AlphaFoldDB" id="A0AAN6PNK9"/>
<accession>A0AAN6PNK9</accession>
<dbReference type="InterPro" id="IPR052895">
    <property type="entry name" value="HetReg/Transcr_Mod"/>
</dbReference>
<feature type="region of interest" description="Disordered" evidence="1">
    <location>
        <begin position="438"/>
        <end position="458"/>
    </location>
</feature>
<protein>
    <submittedName>
        <fullName evidence="3">Heterokaryon incompatibility protein-domain-containing protein</fullName>
    </submittedName>
</protein>
<proteinExistence type="predicted"/>
<evidence type="ECO:0000313" key="3">
    <source>
        <dbReference type="EMBL" id="KAK4043350.1"/>
    </source>
</evidence>
<evidence type="ECO:0000259" key="2">
    <source>
        <dbReference type="Pfam" id="PF06985"/>
    </source>
</evidence>
<comment type="caution">
    <text evidence="3">The sequence shown here is derived from an EMBL/GenBank/DDBJ whole genome shotgun (WGS) entry which is preliminary data.</text>
</comment>
<name>A0AAN6PNK9_9PEZI</name>
<evidence type="ECO:0000256" key="1">
    <source>
        <dbReference type="SAM" id="MobiDB-lite"/>
    </source>
</evidence>
<gene>
    <name evidence="3" type="ORF">C8A01DRAFT_13071</name>
</gene>
<sequence length="458" mass="51644">MATYPYSPLDLNEPSIRLLHIRKGWWAEDIICQLCEAFADQERGVPYRALSYNWGVLQHKHEAGIPRVIVDGHEIGLTQNLYAALRYIRRPDQDVILWVDAVCINQGDPREKGHQVKQMGNIYKGAEEVLIWLGSGDHDIYSLLESISWIDKKATESVAMGDKGDWTGFCRQFISHRGLNVGSGPKQALARLLTRPWFKRVWILQEVANARTARILCGPSSCPARSFALMPSLMNLAVDQHTQAVLDIMPRVRRQTWWSSDRQLHVLLNKFAGSEALLKRDMIYALLGVSEDACNPATFYPCYEKTNYEVFRDTMSSLLFGEILGSIIPRGLQIPRLPNSRAPNIDLIDLRSPRSLMAVAFLSYHISEGWLDAAGLLLYLTPRYLRDEQISRMLRNKKVDITVGFDTGSDRFVFTITGGSVWRPDAIPVGHRAEIRISPSEPSAETPTTVSDATVPVV</sequence>
<dbReference type="Pfam" id="PF06985">
    <property type="entry name" value="HET"/>
    <property type="match status" value="1"/>
</dbReference>
<feature type="compositionally biased region" description="Polar residues" evidence="1">
    <location>
        <begin position="440"/>
        <end position="452"/>
    </location>
</feature>
<feature type="domain" description="Heterokaryon incompatibility" evidence="2">
    <location>
        <begin position="47"/>
        <end position="206"/>
    </location>
</feature>
<dbReference type="InterPro" id="IPR010730">
    <property type="entry name" value="HET"/>
</dbReference>
<dbReference type="PANTHER" id="PTHR24148">
    <property type="entry name" value="ANKYRIN REPEAT DOMAIN-CONTAINING PROTEIN 39 HOMOLOG-RELATED"/>
    <property type="match status" value="1"/>
</dbReference>
<keyword evidence="4" id="KW-1185">Reference proteome</keyword>
<evidence type="ECO:0000313" key="4">
    <source>
        <dbReference type="Proteomes" id="UP001303115"/>
    </source>
</evidence>
<dbReference type="Proteomes" id="UP001303115">
    <property type="component" value="Unassembled WGS sequence"/>
</dbReference>
<reference evidence="4" key="1">
    <citation type="journal article" date="2023" name="Mol. Phylogenet. Evol.">
        <title>Genome-scale phylogeny and comparative genomics of the fungal order Sordariales.</title>
        <authorList>
            <person name="Hensen N."/>
            <person name="Bonometti L."/>
            <person name="Westerberg I."/>
            <person name="Brannstrom I.O."/>
            <person name="Guillou S."/>
            <person name="Cros-Aarteil S."/>
            <person name="Calhoun S."/>
            <person name="Haridas S."/>
            <person name="Kuo A."/>
            <person name="Mondo S."/>
            <person name="Pangilinan J."/>
            <person name="Riley R."/>
            <person name="LaButti K."/>
            <person name="Andreopoulos B."/>
            <person name="Lipzen A."/>
            <person name="Chen C."/>
            <person name="Yan M."/>
            <person name="Daum C."/>
            <person name="Ng V."/>
            <person name="Clum A."/>
            <person name="Steindorff A."/>
            <person name="Ohm R.A."/>
            <person name="Martin F."/>
            <person name="Silar P."/>
            <person name="Natvig D.O."/>
            <person name="Lalanne C."/>
            <person name="Gautier V."/>
            <person name="Ament-Velasquez S.L."/>
            <person name="Kruys A."/>
            <person name="Hutchinson M.I."/>
            <person name="Powell A.J."/>
            <person name="Barry K."/>
            <person name="Miller A.N."/>
            <person name="Grigoriev I.V."/>
            <person name="Debuchy R."/>
            <person name="Gladieux P."/>
            <person name="Hiltunen Thoren M."/>
            <person name="Johannesson H."/>
        </authorList>
    </citation>
    <scope>NUCLEOTIDE SEQUENCE [LARGE SCALE GENOMIC DNA]</scope>
    <source>
        <strain evidence="4">CBS 284.82</strain>
    </source>
</reference>